<dbReference type="AlphaFoldDB" id="A0A087TGS3"/>
<dbReference type="Proteomes" id="UP000054359">
    <property type="component" value="Unassembled WGS sequence"/>
</dbReference>
<dbReference type="OrthoDB" id="6514900at2759"/>
<organism evidence="1 2">
    <name type="scientific">Stegodyphus mimosarum</name>
    <name type="common">African social velvet spider</name>
    <dbReference type="NCBI Taxonomy" id="407821"/>
    <lineage>
        <taxon>Eukaryota</taxon>
        <taxon>Metazoa</taxon>
        <taxon>Ecdysozoa</taxon>
        <taxon>Arthropoda</taxon>
        <taxon>Chelicerata</taxon>
        <taxon>Arachnida</taxon>
        <taxon>Araneae</taxon>
        <taxon>Araneomorphae</taxon>
        <taxon>Entelegynae</taxon>
        <taxon>Eresoidea</taxon>
        <taxon>Eresidae</taxon>
        <taxon>Stegodyphus</taxon>
    </lineage>
</organism>
<reference evidence="1 2" key="1">
    <citation type="submission" date="2013-11" db="EMBL/GenBank/DDBJ databases">
        <title>Genome sequencing of Stegodyphus mimosarum.</title>
        <authorList>
            <person name="Bechsgaard J."/>
        </authorList>
    </citation>
    <scope>NUCLEOTIDE SEQUENCE [LARGE SCALE GENOMIC DNA]</scope>
</reference>
<name>A0A087TGS3_STEMI</name>
<keyword evidence="2" id="KW-1185">Reference proteome</keyword>
<proteinExistence type="predicted"/>
<gene>
    <name evidence="1" type="ORF">X975_07433</name>
</gene>
<protein>
    <submittedName>
        <fullName evidence="1">Uncharacterized protein</fullName>
    </submittedName>
</protein>
<evidence type="ECO:0000313" key="1">
    <source>
        <dbReference type="EMBL" id="KFM64312.1"/>
    </source>
</evidence>
<sequence length="57" mass="6980">MRLEDFPNDNLRESRLKLPYFRGESLMYPRRLPERIYNRFQVNDLENRDMQADDASS</sequence>
<dbReference type="EMBL" id="KK115161">
    <property type="protein sequence ID" value="KFM64312.1"/>
    <property type="molecule type" value="Genomic_DNA"/>
</dbReference>
<feature type="non-terminal residue" evidence="1">
    <location>
        <position position="57"/>
    </location>
</feature>
<accession>A0A087TGS3</accession>
<evidence type="ECO:0000313" key="2">
    <source>
        <dbReference type="Proteomes" id="UP000054359"/>
    </source>
</evidence>